<evidence type="ECO:0000256" key="5">
    <source>
        <dbReference type="PROSITE-ProRule" id="PRU01240"/>
    </source>
</evidence>
<dbReference type="InterPro" id="IPR036852">
    <property type="entry name" value="Peptidase_S8/S53_dom_sf"/>
</dbReference>
<evidence type="ECO:0000256" key="3">
    <source>
        <dbReference type="ARBA" id="ARBA00022801"/>
    </source>
</evidence>
<dbReference type="PANTHER" id="PTHR43806">
    <property type="entry name" value="PEPTIDASE S8"/>
    <property type="match status" value="1"/>
</dbReference>
<keyword evidence="2" id="KW-0645">Protease</keyword>
<proteinExistence type="inferred from homology"/>
<comment type="caution">
    <text evidence="5">Lacks conserved residue(s) required for the propagation of feature annotation.</text>
</comment>
<dbReference type="Gene3D" id="3.40.50.200">
    <property type="entry name" value="Peptidase S8/S53 domain"/>
    <property type="match status" value="1"/>
</dbReference>
<feature type="compositionally biased region" description="Low complexity" evidence="6">
    <location>
        <begin position="78"/>
        <end position="90"/>
    </location>
</feature>
<evidence type="ECO:0000256" key="2">
    <source>
        <dbReference type="ARBA" id="ARBA00022670"/>
    </source>
</evidence>
<dbReference type="EMBL" id="CAJPDT010000069">
    <property type="protein sequence ID" value="CAF9933287.1"/>
    <property type="molecule type" value="Genomic_DNA"/>
</dbReference>
<reference evidence="7" key="1">
    <citation type="submission" date="2021-03" db="EMBL/GenBank/DDBJ databases">
        <authorList>
            <person name="Tagirdzhanova G."/>
        </authorList>
    </citation>
    <scope>NUCLEOTIDE SEQUENCE</scope>
</reference>
<protein>
    <submittedName>
        <fullName evidence="7">Suppressor of the cold-sensitive snRNP bioproteinsis mutant brr1-1</fullName>
    </submittedName>
</protein>
<dbReference type="AlphaFoldDB" id="A0A8H3G2C2"/>
<dbReference type="SUPFAM" id="SSF52743">
    <property type="entry name" value="Subtilisin-like"/>
    <property type="match status" value="1"/>
</dbReference>
<dbReference type="GO" id="GO:0006508">
    <property type="term" value="P:proteolysis"/>
    <property type="evidence" value="ECO:0007669"/>
    <property type="project" value="UniProtKB-KW"/>
</dbReference>
<feature type="region of interest" description="Disordered" evidence="6">
    <location>
        <begin position="340"/>
        <end position="360"/>
    </location>
</feature>
<name>A0A8H3G2C2_9LECA</name>
<evidence type="ECO:0000256" key="6">
    <source>
        <dbReference type="SAM" id="MobiDB-lite"/>
    </source>
</evidence>
<gene>
    <name evidence="7" type="primary">SUB2_3</name>
    <name evidence="7" type="ORF">IMSHALPRED_009129</name>
</gene>
<evidence type="ECO:0000256" key="4">
    <source>
        <dbReference type="ARBA" id="ARBA00022825"/>
    </source>
</evidence>
<feature type="region of interest" description="Disordered" evidence="6">
    <location>
        <begin position="383"/>
        <end position="430"/>
    </location>
</feature>
<sequence length="751" mass="78249">MTTATYPRWLSLFSKNSSSPSHSQPSPAFSTIFGGLNMTSPSISSGQAGFNLTGFTSPTFISSSRKDVTISASTMRQSSNTNPTASSTSPLESIASSNKPFSYSSTASAIAAPSHSGSLLANSSLSAAASSYSESRGQLQSTGQVMPSVSQTSSSLGRLSASSGPTKTSSNTPVVSEFYEILPGGVTTSYSITTTITSPPPGFSTFLASNSYWTGDTTTVSDDTTYPVIFGYAKCTGSHQGLVIVGLGGKTSDPGRTGCGSGIFRSIFGCGPEFNFPPIWGITPFIIDPLGDPVPLAPEPEADPNSDQDPDQTSNPKSDEPSLSRAFSIAASSASASSISDRASLSRASSNSTSSASASSISDRASLSQASLTAASSASASSISDRASLSRASSNSTSSASASSISDGPSLSRASSNSTSSASASSISTCSPTATPVLHGIFLTVGMENAELDTLTTYLQEEVGNRVAKMSASMFAAVMDDCVASRIDTHPSIETVLPDVGTPFDFDEGPNSVQESQSAVNTTSKQRLRKRLTDSQVGAPPDLRFVSAPTGPGLSIDDTAEYYYDDSAGEGMTVYVIDTGANPQNPDFYTMDVEPKWLWPPEEVWNDLLTDEFDQPYESFTDTTGHGACVVSKVAGFDWGVAKKASVVIVKLITGSTEANSDDLLSSSVICSLNLVLQDMEERATQGVPINGKAIVNMSFGIQLNSGDPADAAWIREYELAIRSMLLLDAVVVTTAGNHRVSTLVDRIQRE</sequence>
<dbReference type="InterPro" id="IPR050131">
    <property type="entry name" value="Peptidase_S8_subtilisin-like"/>
</dbReference>
<feature type="region of interest" description="Disordered" evidence="6">
    <location>
        <begin position="138"/>
        <end position="171"/>
    </location>
</feature>
<evidence type="ECO:0000313" key="7">
    <source>
        <dbReference type="EMBL" id="CAF9933287.1"/>
    </source>
</evidence>
<feature type="compositionally biased region" description="Acidic residues" evidence="6">
    <location>
        <begin position="300"/>
        <end position="310"/>
    </location>
</feature>
<dbReference type="Proteomes" id="UP000664534">
    <property type="component" value="Unassembled WGS sequence"/>
</dbReference>
<comment type="similarity">
    <text evidence="1 5">Belongs to the peptidase S8 family.</text>
</comment>
<dbReference type="OrthoDB" id="1896086at2759"/>
<dbReference type="PROSITE" id="PS51892">
    <property type="entry name" value="SUBTILASE"/>
    <property type="match status" value="1"/>
</dbReference>
<keyword evidence="4" id="KW-0720">Serine protease</keyword>
<accession>A0A8H3G2C2</accession>
<organism evidence="7 8">
    <name type="scientific">Imshaugia aleurites</name>
    <dbReference type="NCBI Taxonomy" id="172621"/>
    <lineage>
        <taxon>Eukaryota</taxon>
        <taxon>Fungi</taxon>
        <taxon>Dikarya</taxon>
        <taxon>Ascomycota</taxon>
        <taxon>Pezizomycotina</taxon>
        <taxon>Lecanoromycetes</taxon>
        <taxon>OSLEUM clade</taxon>
        <taxon>Lecanoromycetidae</taxon>
        <taxon>Lecanorales</taxon>
        <taxon>Lecanorineae</taxon>
        <taxon>Parmeliaceae</taxon>
        <taxon>Imshaugia</taxon>
    </lineage>
</organism>
<feature type="region of interest" description="Disordered" evidence="6">
    <location>
        <begin position="71"/>
        <end position="93"/>
    </location>
</feature>
<feature type="compositionally biased region" description="Low complexity" evidence="6">
    <location>
        <begin position="148"/>
        <end position="163"/>
    </location>
</feature>
<dbReference type="PANTHER" id="PTHR43806:SF11">
    <property type="entry name" value="CEREVISIN-RELATED"/>
    <property type="match status" value="1"/>
</dbReference>
<keyword evidence="3" id="KW-0378">Hydrolase</keyword>
<feature type="region of interest" description="Disordered" evidence="6">
    <location>
        <begin position="291"/>
        <end position="326"/>
    </location>
</feature>
<comment type="caution">
    <text evidence="7">The sequence shown here is derived from an EMBL/GenBank/DDBJ whole genome shotgun (WGS) entry which is preliminary data.</text>
</comment>
<evidence type="ECO:0000256" key="1">
    <source>
        <dbReference type="ARBA" id="ARBA00011073"/>
    </source>
</evidence>
<dbReference type="GO" id="GO:0004252">
    <property type="term" value="F:serine-type endopeptidase activity"/>
    <property type="evidence" value="ECO:0007669"/>
    <property type="project" value="InterPro"/>
</dbReference>
<keyword evidence="8" id="KW-1185">Reference proteome</keyword>
<feature type="compositionally biased region" description="Polar residues" evidence="6">
    <location>
        <begin position="138"/>
        <end position="147"/>
    </location>
</feature>
<evidence type="ECO:0000313" key="8">
    <source>
        <dbReference type="Proteomes" id="UP000664534"/>
    </source>
</evidence>